<evidence type="ECO:0000313" key="2">
    <source>
        <dbReference type="Proteomes" id="UP001143910"/>
    </source>
</evidence>
<gene>
    <name evidence="1" type="ORF">NQ176_g3979</name>
</gene>
<dbReference type="EMBL" id="JANJQO010000403">
    <property type="protein sequence ID" value="KAJ2978149.1"/>
    <property type="molecule type" value="Genomic_DNA"/>
</dbReference>
<evidence type="ECO:0000313" key="1">
    <source>
        <dbReference type="EMBL" id="KAJ2978149.1"/>
    </source>
</evidence>
<keyword evidence="2" id="KW-1185">Reference proteome</keyword>
<reference evidence="1" key="1">
    <citation type="submission" date="2022-08" db="EMBL/GenBank/DDBJ databases">
        <title>Genome Sequence of Lecanicillium fungicola.</title>
        <authorList>
            <person name="Buettner E."/>
        </authorList>
    </citation>
    <scope>NUCLEOTIDE SEQUENCE</scope>
    <source>
        <strain evidence="1">Babe33</strain>
    </source>
</reference>
<proteinExistence type="predicted"/>
<protein>
    <submittedName>
        <fullName evidence="1">Uncharacterized protein</fullName>
    </submittedName>
</protein>
<organism evidence="1 2">
    <name type="scientific">Zarea fungicola</name>
    <dbReference type="NCBI Taxonomy" id="93591"/>
    <lineage>
        <taxon>Eukaryota</taxon>
        <taxon>Fungi</taxon>
        <taxon>Dikarya</taxon>
        <taxon>Ascomycota</taxon>
        <taxon>Pezizomycotina</taxon>
        <taxon>Sordariomycetes</taxon>
        <taxon>Hypocreomycetidae</taxon>
        <taxon>Hypocreales</taxon>
        <taxon>Cordycipitaceae</taxon>
        <taxon>Zarea</taxon>
    </lineage>
</organism>
<accession>A0ACC1NGG5</accession>
<comment type="caution">
    <text evidence="1">The sequence shown here is derived from an EMBL/GenBank/DDBJ whole genome shotgun (WGS) entry which is preliminary data.</text>
</comment>
<sequence length="560" mass="61695">MLPTQIVLGWVSATTRLFQNEGDHSLPTVDLGYQTHQAISFNHEYRTFNFTNIPYAEPPLGELRFLPPVPPQGRRSGIHNGSDGKICHQAHPRWMGIASQFTRSYVQGQLPFNYSQAEENLRHLPPLFVDGRVTEDCLVLDVLVPETAMSRNRPSGGAPVLVWIHGGAYVIGDKTMSGPPNELMAATKEYWPDGAIWVAMNYRLGSFGFLASPEDGIANAGLLDQRLALDWVQEHIHKFGGNPENVTIMGISAGAGSVMHQITAHGRRKDVPFHKAIAQSPGFLPVATPQQQQRTREEYLSRLGVSKLQDARGLSSERLATANSEQVFDAPYGSFVFGPVVDLDFVPAPPTTLLNKGHYATNVSVFSSFTANEGLMFTDPRGTTNDTRLRAQIQSILPQISAKNLDHVFTTLYPAEYKGSQPYTSALDRAQLIVGELGFLCNHNAMLEATHRYGRGDTTAFGQLFAVWPALHGSDQRYTFPQKVSRGSDDANNIAPFMMDSIARFVMTGSPSGATIGRVSVPVYNETASILKLVGNDGSTIIQDPTLSERCNWWRKALYY</sequence>
<dbReference type="Proteomes" id="UP001143910">
    <property type="component" value="Unassembled WGS sequence"/>
</dbReference>
<name>A0ACC1NGG5_9HYPO</name>